<reference evidence="9 10" key="1">
    <citation type="submission" date="2019-03" db="EMBL/GenBank/DDBJ databases">
        <title>Genomic Encyclopedia of Type Strains, Phase IV (KMG-IV): sequencing the most valuable type-strain genomes for metagenomic binning, comparative biology and taxonomic classification.</title>
        <authorList>
            <person name="Goeker M."/>
        </authorList>
    </citation>
    <scope>NUCLEOTIDE SEQUENCE [LARGE SCALE GENOMIC DNA]</scope>
    <source>
        <strain evidence="9 10">DSM 29481</strain>
    </source>
</reference>
<keyword evidence="3" id="KW-1003">Cell membrane</keyword>
<gene>
    <name evidence="9" type="ORF">EDD61_101124</name>
</gene>
<dbReference type="Gene3D" id="1.20.81.30">
    <property type="entry name" value="Type II secretion system (T2SS), domain F"/>
    <property type="match status" value="2"/>
</dbReference>
<feature type="transmembrane region" description="Helical" evidence="7">
    <location>
        <begin position="159"/>
        <end position="182"/>
    </location>
</feature>
<comment type="similarity">
    <text evidence="2">Belongs to the GSP F family.</text>
</comment>
<organism evidence="9 10">
    <name type="scientific">Longicatena caecimuris</name>
    <dbReference type="NCBI Taxonomy" id="1796635"/>
    <lineage>
        <taxon>Bacteria</taxon>
        <taxon>Bacillati</taxon>
        <taxon>Bacillota</taxon>
        <taxon>Erysipelotrichia</taxon>
        <taxon>Erysipelotrichales</taxon>
        <taxon>Erysipelotrichaceae</taxon>
        <taxon>Longicatena</taxon>
    </lineage>
</organism>
<sequence length="342" mass="38592">MNINMQSRHMLFLQFGLILQAGYGLEQGLHLIAEQLDEQELKTLVCRLNEEREKQPTLADAFAACEVFDDFTIHMISIGEISGNLDEVMLSLADYYQRMDEMSNQLRQALSYPMILLLMMLCVVGVVAWKVLPLFQDVLRSLGSDLSTQAVMFMQFGRIFSMAVFGLLLLLTAGLIVFLLYAKRQKEDAATLFLFHSPFFKKLRHISLLAQLTYALAMLLRSGIDLREAMQYACSLLPNCEIIDKLQACVQGMNEGESFCDVIRKEQLYEGLALNFIEIGFTSGKGEAVMQQLSDEYQQEVSHKTEHYLNVIEPIIVLLLAVIIGVVLLSIMLPLVSILSSL</sequence>
<evidence type="ECO:0000256" key="5">
    <source>
        <dbReference type="ARBA" id="ARBA00022989"/>
    </source>
</evidence>
<accession>A0A4R3TPQ2</accession>
<evidence type="ECO:0000256" key="6">
    <source>
        <dbReference type="ARBA" id="ARBA00023136"/>
    </source>
</evidence>
<dbReference type="Pfam" id="PF00482">
    <property type="entry name" value="T2SSF"/>
    <property type="match status" value="2"/>
</dbReference>
<evidence type="ECO:0000313" key="10">
    <source>
        <dbReference type="Proteomes" id="UP000295773"/>
    </source>
</evidence>
<evidence type="ECO:0000313" key="9">
    <source>
        <dbReference type="EMBL" id="TCU63472.1"/>
    </source>
</evidence>
<dbReference type="RefSeq" id="WP_132223228.1">
    <property type="nucleotide sequence ID" value="NZ_JANKBG010000001.1"/>
</dbReference>
<comment type="caution">
    <text evidence="9">The sequence shown here is derived from an EMBL/GenBank/DDBJ whole genome shotgun (WGS) entry which is preliminary data.</text>
</comment>
<feature type="domain" description="Type II secretion system protein GspF" evidence="8">
    <location>
        <begin position="215"/>
        <end position="334"/>
    </location>
</feature>
<keyword evidence="4 7" id="KW-0812">Transmembrane</keyword>
<keyword evidence="6 7" id="KW-0472">Membrane</keyword>
<protein>
    <submittedName>
        <fullName evidence="9">Type II secretion system protein F (GspF)</fullName>
    </submittedName>
</protein>
<evidence type="ECO:0000259" key="8">
    <source>
        <dbReference type="Pfam" id="PF00482"/>
    </source>
</evidence>
<evidence type="ECO:0000256" key="1">
    <source>
        <dbReference type="ARBA" id="ARBA00004651"/>
    </source>
</evidence>
<evidence type="ECO:0000256" key="3">
    <source>
        <dbReference type="ARBA" id="ARBA00022475"/>
    </source>
</evidence>
<dbReference type="PRINTS" id="PR00812">
    <property type="entry name" value="BCTERIALGSPF"/>
</dbReference>
<comment type="subcellular location">
    <subcellularLocation>
        <location evidence="1">Cell membrane</location>
        <topology evidence="1">Multi-pass membrane protein</topology>
    </subcellularLocation>
</comment>
<feature type="transmembrane region" description="Helical" evidence="7">
    <location>
        <begin position="109"/>
        <end position="132"/>
    </location>
</feature>
<feature type="domain" description="Type II secretion system protein GspF" evidence="8">
    <location>
        <begin position="13"/>
        <end position="133"/>
    </location>
</feature>
<dbReference type="EMBL" id="SMBP01000001">
    <property type="protein sequence ID" value="TCU63472.1"/>
    <property type="molecule type" value="Genomic_DNA"/>
</dbReference>
<proteinExistence type="inferred from homology"/>
<dbReference type="Proteomes" id="UP000295773">
    <property type="component" value="Unassembled WGS sequence"/>
</dbReference>
<dbReference type="AlphaFoldDB" id="A0A4R3TPQ2"/>
<feature type="transmembrane region" description="Helical" evidence="7">
    <location>
        <begin position="315"/>
        <end position="339"/>
    </location>
</feature>
<dbReference type="GO" id="GO:0005886">
    <property type="term" value="C:plasma membrane"/>
    <property type="evidence" value="ECO:0007669"/>
    <property type="project" value="UniProtKB-SubCell"/>
</dbReference>
<evidence type="ECO:0000256" key="2">
    <source>
        <dbReference type="ARBA" id="ARBA00005745"/>
    </source>
</evidence>
<keyword evidence="5 7" id="KW-1133">Transmembrane helix</keyword>
<dbReference type="InterPro" id="IPR042094">
    <property type="entry name" value="T2SS_GspF_sf"/>
</dbReference>
<dbReference type="InterPro" id="IPR018076">
    <property type="entry name" value="T2SS_GspF_dom"/>
</dbReference>
<keyword evidence="10" id="KW-1185">Reference proteome</keyword>
<evidence type="ECO:0000256" key="4">
    <source>
        <dbReference type="ARBA" id="ARBA00022692"/>
    </source>
</evidence>
<dbReference type="PANTHER" id="PTHR30012">
    <property type="entry name" value="GENERAL SECRETION PATHWAY PROTEIN"/>
    <property type="match status" value="1"/>
</dbReference>
<evidence type="ECO:0000256" key="7">
    <source>
        <dbReference type="SAM" id="Phobius"/>
    </source>
</evidence>
<name>A0A4R3TPQ2_9FIRM</name>
<dbReference type="InterPro" id="IPR003004">
    <property type="entry name" value="GspF/PilC"/>
</dbReference>
<dbReference type="PANTHER" id="PTHR30012:SF0">
    <property type="entry name" value="TYPE II SECRETION SYSTEM PROTEIN F-RELATED"/>
    <property type="match status" value="1"/>
</dbReference>